<dbReference type="SUPFAM" id="SSF49899">
    <property type="entry name" value="Concanavalin A-like lectins/glucanases"/>
    <property type="match status" value="1"/>
</dbReference>
<evidence type="ECO:0000313" key="4">
    <source>
        <dbReference type="Proteomes" id="UP000762676"/>
    </source>
</evidence>
<evidence type="ECO:0000256" key="2">
    <source>
        <dbReference type="SAM" id="SignalP"/>
    </source>
</evidence>
<name>A0AAV4GV19_9GAST</name>
<organism evidence="3 4">
    <name type="scientific">Elysia marginata</name>
    <dbReference type="NCBI Taxonomy" id="1093978"/>
    <lineage>
        <taxon>Eukaryota</taxon>
        <taxon>Metazoa</taxon>
        <taxon>Spiralia</taxon>
        <taxon>Lophotrochozoa</taxon>
        <taxon>Mollusca</taxon>
        <taxon>Gastropoda</taxon>
        <taxon>Heterobranchia</taxon>
        <taxon>Euthyneura</taxon>
        <taxon>Panpulmonata</taxon>
        <taxon>Sacoglossa</taxon>
        <taxon>Placobranchoidea</taxon>
        <taxon>Plakobranchidae</taxon>
        <taxon>Elysia</taxon>
    </lineage>
</organism>
<evidence type="ECO:0008006" key="5">
    <source>
        <dbReference type="Google" id="ProtNLM"/>
    </source>
</evidence>
<dbReference type="PROSITE" id="PS51257">
    <property type="entry name" value="PROKAR_LIPOPROTEIN"/>
    <property type="match status" value="1"/>
</dbReference>
<reference evidence="3 4" key="1">
    <citation type="journal article" date="2021" name="Elife">
        <title>Chloroplast acquisition without the gene transfer in kleptoplastic sea slugs, Plakobranchus ocellatus.</title>
        <authorList>
            <person name="Maeda T."/>
            <person name="Takahashi S."/>
            <person name="Yoshida T."/>
            <person name="Shimamura S."/>
            <person name="Takaki Y."/>
            <person name="Nagai Y."/>
            <person name="Toyoda A."/>
            <person name="Suzuki Y."/>
            <person name="Arimoto A."/>
            <person name="Ishii H."/>
            <person name="Satoh N."/>
            <person name="Nishiyama T."/>
            <person name="Hasebe M."/>
            <person name="Maruyama T."/>
            <person name="Minagawa J."/>
            <person name="Obokata J."/>
            <person name="Shigenobu S."/>
        </authorList>
    </citation>
    <scope>NUCLEOTIDE SEQUENCE [LARGE SCALE GENOMIC DNA]</scope>
</reference>
<keyword evidence="4" id="KW-1185">Reference proteome</keyword>
<evidence type="ECO:0000313" key="3">
    <source>
        <dbReference type="EMBL" id="GFR89742.1"/>
    </source>
</evidence>
<dbReference type="AlphaFoldDB" id="A0AAV4GV19"/>
<evidence type="ECO:0000256" key="1">
    <source>
        <dbReference type="SAM" id="MobiDB-lite"/>
    </source>
</evidence>
<feature type="region of interest" description="Disordered" evidence="1">
    <location>
        <begin position="960"/>
        <end position="998"/>
    </location>
</feature>
<comment type="caution">
    <text evidence="3">The sequence shown here is derived from an EMBL/GenBank/DDBJ whole genome shotgun (WGS) entry which is preliminary data.</text>
</comment>
<sequence>MADNTLRLVHRLCLTKSIQTVLLWTLLSLACHLVPPTFAQTQREQTTYKPIQNHQMFYTRAREDHGHKEIFWPTTQPQHSISRQREFLKAQRKSPVPFRASVPYMAQRTDRFSSVSSARRADQGPGVATLYRTQRPAILEEDIDVIASESGSPPTETVPLYECPSSYRATPDGDGTTFQIFDSGRWWTHNCQTGLVWDQTLCRCEYPPDTRWELDCSRVKRCWNLDLVISIRLTLSLNPATSPCDIMLNMTFDHGVEDTAKGSFVEVGQGLPLPTRSDPEQGPRRGGNRAAYFTDTALNIWYFSDNDMGSSLRLEFRFLQDVVARSPGYGGSPVDTSNYQMFLSNGCNISTPGYMPPSVAIGYRASDHSYLLAFETNAVRKAIVCSRPTAPGRWHSVSLLYEDGTLVMRVDGQPCVVSADFSGPIQKSPCPLTIGADPLDRQGVYRGYLDDLLIARNCRDPSENSAEDVQLEQEELQDPVPYRAKLLGDIDRAEQYSLTKNHLDKEQHRYEIDLENETKPTHPDMDHLYLNTSKIEDAPMSHENYSEYVAPRRYLYSENVTRFIKDVEIEENDDDLVSIKFTTRPVSKDLDMASTSLESNNVRMDTNRFVDNETKIYANARASESLNSSVFPTTTETSAITTESTNNTNTSQTDDVTSKTTEKNSLPQPSLFRAAVGGKANRLESLDNAYEHKSVGLGFSGLKKPESFHEDYTLNNDNEIDGYGGMSDGLADHEDENHDLLISQNVADELDTSWPGEYQLDIHNLGVDNGFPGRKRLGVRDNISVKFENQKMVTGDLTRVISTNESLTRRNKVGEEFDIQLREDDMNEHLATPSNAYVESENRAILDDGSTGGKNLGGHLVSKDQDFASHEGADDHVEEIQLDEKAHKFRKPHRYFHQMRLRKSNKTIPQVYSSTSIKYRPPRERMWYESVHKTQPLVPYNDKPGRQWYSYTTIDASMHYPNLNRSPSYSKERFSRGSNRRYDANQKSLKDQNRRDRRRRVPVIVMKRWYD</sequence>
<feature type="signal peptide" evidence="2">
    <location>
        <begin position="1"/>
        <end position="39"/>
    </location>
</feature>
<feature type="compositionally biased region" description="Low complexity" evidence="1">
    <location>
        <begin position="636"/>
        <end position="653"/>
    </location>
</feature>
<dbReference type="Pfam" id="PF13385">
    <property type="entry name" value="Laminin_G_3"/>
    <property type="match status" value="1"/>
</dbReference>
<feature type="region of interest" description="Disordered" evidence="1">
    <location>
        <begin position="636"/>
        <end position="665"/>
    </location>
</feature>
<feature type="compositionally biased region" description="Basic and acidic residues" evidence="1">
    <location>
        <begin position="970"/>
        <end position="994"/>
    </location>
</feature>
<keyword evidence="2" id="KW-0732">Signal</keyword>
<dbReference type="EMBL" id="BMAT01005247">
    <property type="protein sequence ID" value="GFR89742.1"/>
    <property type="molecule type" value="Genomic_DNA"/>
</dbReference>
<protein>
    <recommendedName>
        <fullName evidence="5">Sushi domain-containing protein</fullName>
    </recommendedName>
</protein>
<proteinExistence type="predicted"/>
<dbReference type="Proteomes" id="UP000762676">
    <property type="component" value="Unassembled WGS sequence"/>
</dbReference>
<feature type="region of interest" description="Disordered" evidence="1">
    <location>
        <begin position="268"/>
        <end position="287"/>
    </location>
</feature>
<feature type="chain" id="PRO_5043988491" description="Sushi domain-containing protein" evidence="2">
    <location>
        <begin position="40"/>
        <end position="1011"/>
    </location>
</feature>
<dbReference type="InterPro" id="IPR013320">
    <property type="entry name" value="ConA-like_dom_sf"/>
</dbReference>
<accession>A0AAV4GV19</accession>
<gene>
    <name evidence="3" type="ORF">ElyMa_002550000</name>
</gene>